<reference evidence="2 3" key="1">
    <citation type="submission" date="2019-03" db="EMBL/GenBank/DDBJ databases">
        <title>Genomic Encyclopedia of Type Strains, Phase IV (KMG-IV): sequencing the most valuable type-strain genomes for metagenomic binning, comparative biology and taxonomic classification.</title>
        <authorList>
            <person name="Goeker M."/>
        </authorList>
    </citation>
    <scope>NUCLEOTIDE SEQUENCE [LARGE SCALE GENOMIC DNA]</scope>
    <source>
        <strain evidence="2 3">DSM 28697</strain>
    </source>
</reference>
<comment type="caution">
    <text evidence="2">The sequence shown here is derived from an EMBL/GenBank/DDBJ whole genome shotgun (WGS) entry which is preliminary data.</text>
</comment>
<keyword evidence="1" id="KW-1133">Transmembrane helix</keyword>
<dbReference type="Proteomes" id="UP000295632">
    <property type="component" value="Unassembled WGS sequence"/>
</dbReference>
<dbReference type="EMBL" id="SNYJ01000014">
    <property type="protein sequence ID" value="TDQ37211.1"/>
    <property type="molecule type" value="Genomic_DNA"/>
</dbReference>
<dbReference type="RefSeq" id="WP_133581406.1">
    <property type="nucleotide sequence ID" value="NZ_SNYJ01000014.1"/>
</dbReference>
<dbReference type="AlphaFoldDB" id="A0A4R6TUY0"/>
<keyword evidence="1" id="KW-0812">Transmembrane</keyword>
<feature type="transmembrane region" description="Helical" evidence="1">
    <location>
        <begin position="45"/>
        <end position="69"/>
    </location>
</feature>
<sequence length="72" mass="7897">MAVLAYLCAAIAVVLIVTGDVFWSLVSVTVGLILGIILRKQRSQIVPLLVNGLLILLFIIFFIAMSLVWRTP</sequence>
<keyword evidence="1" id="KW-0472">Membrane</keyword>
<evidence type="ECO:0000313" key="3">
    <source>
        <dbReference type="Proteomes" id="UP000295632"/>
    </source>
</evidence>
<gene>
    <name evidence="2" type="ORF">EV213_11492</name>
</gene>
<proteinExistence type="predicted"/>
<feature type="transmembrane region" description="Helical" evidence="1">
    <location>
        <begin position="6"/>
        <end position="38"/>
    </location>
</feature>
<keyword evidence="3" id="KW-1185">Reference proteome</keyword>
<organism evidence="2 3">
    <name type="scientific">Aureibacillus halotolerans</name>
    <dbReference type="NCBI Taxonomy" id="1508390"/>
    <lineage>
        <taxon>Bacteria</taxon>
        <taxon>Bacillati</taxon>
        <taxon>Bacillota</taxon>
        <taxon>Bacilli</taxon>
        <taxon>Bacillales</taxon>
        <taxon>Bacillaceae</taxon>
        <taxon>Aureibacillus</taxon>
    </lineage>
</organism>
<evidence type="ECO:0000313" key="2">
    <source>
        <dbReference type="EMBL" id="TDQ37211.1"/>
    </source>
</evidence>
<evidence type="ECO:0000256" key="1">
    <source>
        <dbReference type="SAM" id="Phobius"/>
    </source>
</evidence>
<name>A0A4R6TUY0_9BACI</name>
<accession>A0A4R6TUY0</accession>
<protein>
    <submittedName>
        <fullName evidence="2">Uncharacterized protein</fullName>
    </submittedName>
</protein>